<gene>
    <name evidence="2" type="ORF">HPHI1048_LOCUS21260</name>
</gene>
<dbReference type="AlphaFoldDB" id="A0A7S0HWJ5"/>
<sequence length="344" mass="38624">MFRHGVHKLHFAPSAAQPCCSGTCCREEENFTALGAFHLPPFYHAIEDRPAHNGRMHHASSNARHLSGRNVDQLEDEMRFHDVRLGRSRQHAVDYALTSPRERYESAAVLYKESQNLMKYLATISSAASRLQHAVICQQADPVLHQHEDDCPSPAARRCRNNLSLHEEASSQLSPRLLWSEEVLFPSPCARRNFSKNVEIIRPRGGRSVGTQVNLAEPEMEIQTSNAITSKSDDSISRKETEMKRVHVKDVAVGTELFLDPHLPGNHAAPTIGSGHQIVHTSIQSDLEVQPKKDDGVRHKLGQGCIVATPANSNREEPNRHAKNTQDSREAVRNKKLKRVLIRR</sequence>
<evidence type="ECO:0000256" key="1">
    <source>
        <dbReference type="SAM" id="MobiDB-lite"/>
    </source>
</evidence>
<proteinExistence type="predicted"/>
<dbReference type="EMBL" id="HBEO01031363">
    <property type="protein sequence ID" value="CAD8503955.1"/>
    <property type="molecule type" value="Transcribed_RNA"/>
</dbReference>
<accession>A0A7S0HWJ5</accession>
<evidence type="ECO:0000313" key="2">
    <source>
        <dbReference type="EMBL" id="CAD8503955.1"/>
    </source>
</evidence>
<feature type="region of interest" description="Disordered" evidence="1">
    <location>
        <begin position="310"/>
        <end position="332"/>
    </location>
</feature>
<organism evidence="2">
    <name type="scientific">Hanusia phi</name>
    <dbReference type="NCBI Taxonomy" id="3032"/>
    <lineage>
        <taxon>Eukaryota</taxon>
        <taxon>Cryptophyceae</taxon>
        <taxon>Pyrenomonadales</taxon>
        <taxon>Geminigeraceae</taxon>
        <taxon>Hanusia</taxon>
    </lineage>
</organism>
<protein>
    <submittedName>
        <fullName evidence="2">Uncharacterized protein</fullName>
    </submittedName>
</protein>
<reference evidence="2" key="1">
    <citation type="submission" date="2021-01" db="EMBL/GenBank/DDBJ databases">
        <authorList>
            <person name="Corre E."/>
            <person name="Pelletier E."/>
            <person name="Niang G."/>
            <person name="Scheremetjew M."/>
            <person name="Finn R."/>
            <person name="Kale V."/>
            <person name="Holt S."/>
            <person name="Cochrane G."/>
            <person name="Meng A."/>
            <person name="Brown T."/>
            <person name="Cohen L."/>
        </authorList>
    </citation>
    <scope>NUCLEOTIDE SEQUENCE</scope>
    <source>
        <strain evidence="2">CCMP325</strain>
    </source>
</reference>
<feature type="compositionally biased region" description="Basic and acidic residues" evidence="1">
    <location>
        <begin position="314"/>
        <end position="332"/>
    </location>
</feature>
<name>A0A7S0HWJ5_9CRYP</name>